<gene>
    <name evidence="10" type="ORF">ACFOD4_14440</name>
</gene>
<dbReference type="PROSITE" id="PS00216">
    <property type="entry name" value="SUGAR_TRANSPORT_1"/>
    <property type="match status" value="1"/>
</dbReference>
<dbReference type="CDD" id="cd17324">
    <property type="entry name" value="MFS_NepI_like"/>
    <property type="match status" value="1"/>
</dbReference>
<dbReference type="PROSITE" id="PS50850">
    <property type="entry name" value="MFS"/>
    <property type="match status" value="1"/>
</dbReference>
<keyword evidence="5 8" id="KW-0812">Transmembrane</keyword>
<evidence type="ECO:0000313" key="11">
    <source>
        <dbReference type="Proteomes" id="UP001595593"/>
    </source>
</evidence>
<reference evidence="11" key="1">
    <citation type="journal article" date="2019" name="Int. J. Syst. Evol. Microbiol.">
        <title>The Global Catalogue of Microorganisms (GCM) 10K type strain sequencing project: providing services to taxonomists for standard genome sequencing and annotation.</title>
        <authorList>
            <consortium name="The Broad Institute Genomics Platform"/>
            <consortium name="The Broad Institute Genome Sequencing Center for Infectious Disease"/>
            <person name="Wu L."/>
            <person name="Ma J."/>
        </authorList>
    </citation>
    <scope>NUCLEOTIDE SEQUENCE [LARGE SCALE GENOMIC DNA]</scope>
    <source>
        <strain evidence="11">KCTC 52094</strain>
    </source>
</reference>
<dbReference type="InterPro" id="IPR036259">
    <property type="entry name" value="MFS_trans_sf"/>
</dbReference>
<dbReference type="Pfam" id="PF07690">
    <property type="entry name" value="MFS_1"/>
    <property type="match status" value="2"/>
</dbReference>
<evidence type="ECO:0000256" key="5">
    <source>
        <dbReference type="ARBA" id="ARBA00022692"/>
    </source>
</evidence>
<feature type="transmembrane region" description="Helical" evidence="8">
    <location>
        <begin position="298"/>
        <end position="315"/>
    </location>
</feature>
<dbReference type="PANTHER" id="PTHR43271:SF1">
    <property type="entry name" value="INNER MEMBRANE TRANSPORT PROTEIN YNFM"/>
    <property type="match status" value="1"/>
</dbReference>
<dbReference type="Proteomes" id="UP001595593">
    <property type="component" value="Unassembled WGS sequence"/>
</dbReference>
<evidence type="ECO:0000256" key="4">
    <source>
        <dbReference type="ARBA" id="ARBA00022475"/>
    </source>
</evidence>
<name>A0ABV7G3Z6_9PROT</name>
<feature type="transmembrane region" description="Helical" evidence="8">
    <location>
        <begin position="32"/>
        <end position="52"/>
    </location>
</feature>
<dbReference type="SUPFAM" id="SSF103473">
    <property type="entry name" value="MFS general substrate transporter"/>
    <property type="match status" value="1"/>
</dbReference>
<evidence type="ECO:0000313" key="10">
    <source>
        <dbReference type="EMBL" id="MFC3126263.1"/>
    </source>
</evidence>
<feature type="transmembrane region" description="Helical" evidence="8">
    <location>
        <begin position="321"/>
        <end position="345"/>
    </location>
</feature>
<dbReference type="InterPro" id="IPR005829">
    <property type="entry name" value="Sugar_transporter_CS"/>
</dbReference>
<evidence type="ECO:0000256" key="2">
    <source>
        <dbReference type="ARBA" id="ARBA00008335"/>
    </source>
</evidence>
<evidence type="ECO:0000256" key="8">
    <source>
        <dbReference type="SAM" id="Phobius"/>
    </source>
</evidence>
<comment type="similarity">
    <text evidence="2">Belongs to the major facilitator superfamily.</text>
</comment>
<dbReference type="InterPro" id="IPR011701">
    <property type="entry name" value="MFS"/>
</dbReference>
<comment type="subcellular location">
    <subcellularLocation>
        <location evidence="1">Cell membrane</location>
        <topology evidence="1">Multi-pass membrane protein</topology>
    </subcellularLocation>
</comment>
<evidence type="ECO:0000256" key="7">
    <source>
        <dbReference type="ARBA" id="ARBA00023136"/>
    </source>
</evidence>
<evidence type="ECO:0000256" key="3">
    <source>
        <dbReference type="ARBA" id="ARBA00022448"/>
    </source>
</evidence>
<organism evidence="10 11">
    <name type="scientific">Teichococcus globiformis</name>
    <dbReference type="NCBI Taxonomy" id="2307229"/>
    <lineage>
        <taxon>Bacteria</taxon>
        <taxon>Pseudomonadati</taxon>
        <taxon>Pseudomonadota</taxon>
        <taxon>Alphaproteobacteria</taxon>
        <taxon>Acetobacterales</taxon>
        <taxon>Roseomonadaceae</taxon>
        <taxon>Roseomonas</taxon>
    </lineage>
</organism>
<comment type="caution">
    <text evidence="10">The sequence shown here is derived from an EMBL/GenBank/DDBJ whole genome shotgun (WGS) entry which is preliminary data.</text>
</comment>
<feature type="domain" description="Major facilitator superfamily (MFS) profile" evidence="9">
    <location>
        <begin position="26"/>
        <end position="409"/>
    </location>
</feature>
<feature type="transmembrane region" description="Helical" evidence="8">
    <location>
        <begin position="58"/>
        <end position="84"/>
    </location>
</feature>
<dbReference type="PANTHER" id="PTHR43271">
    <property type="entry name" value="BLL2771 PROTEIN"/>
    <property type="match status" value="1"/>
</dbReference>
<feature type="transmembrane region" description="Helical" evidence="8">
    <location>
        <begin position="385"/>
        <end position="405"/>
    </location>
</feature>
<accession>A0ABV7G3Z6</accession>
<proteinExistence type="inferred from homology"/>
<evidence type="ECO:0000256" key="6">
    <source>
        <dbReference type="ARBA" id="ARBA00022989"/>
    </source>
</evidence>
<evidence type="ECO:0000256" key="1">
    <source>
        <dbReference type="ARBA" id="ARBA00004651"/>
    </source>
</evidence>
<feature type="transmembrane region" description="Helical" evidence="8">
    <location>
        <begin position="120"/>
        <end position="142"/>
    </location>
</feature>
<feature type="transmembrane region" description="Helical" evidence="8">
    <location>
        <begin position="96"/>
        <end position="114"/>
    </location>
</feature>
<keyword evidence="7 8" id="KW-0472">Membrane</keyword>
<sequence length="414" mass="43668">MSSLPSRAALTPAPEEAPFILRGTPAFRRANLAFLCAGFATFALLYCVQPLLPGFTGAFAISPATSALSLSLPTAVMACCMLVASAVSEAVGRKPVMVVSVIVSGVLTLASAFAPNWESFLWLRVLLGVALCGLPAVAMAYISEEVDPTASGFAMGLYISGSALGGMGGRVIAGLLLDWGGWHWAMGGMGLIGVVTALVFWHALPASRHFRPRPLSWGGLASNFVMHLRDAGLRWLFVEAFLFMGSFVTLYNYIGFRLIDPPFNLSQSAVALVFTLYLVGIGASTLVGGLADRFGRRTMFWLMLLTMLAGLVLTLPPSLPLTIGGIALMTFGFFGSHSLASSWVGRRAQSARAQASSLYLFAYYMGASVVGALGGIVWSSFGWAGIGWMLGGTLSLALLIALLRLSRLPPVGHG</sequence>
<feature type="transmembrane region" description="Helical" evidence="8">
    <location>
        <begin position="235"/>
        <end position="254"/>
    </location>
</feature>
<evidence type="ECO:0000259" key="9">
    <source>
        <dbReference type="PROSITE" id="PS50850"/>
    </source>
</evidence>
<feature type="transmembrane region" description="Helical" evidence="8">
    <location>
        <begin position="357"/>
        <end position="379"/>
    </location>
</feature>
<keyword evidence="4" id="KW-1003">Cell membrane</keyword>
<dbReference type="Gene3D" id="1.20.1250.20">
    <property type="entry name" value="MFS general substrate transporter like domains"/>
    <property type="match status" value="1"/>
</dbReference>
<feature type="transmembrane region" description="Helical" evidence="8">
    <location>
        <begin position="269"/>
        <end position="291"/>
    </location>
</feature>
<dbReference type="InterPro" id="IPR020846">
    <property type="entry name" value="MFS_dom"/>
</dbReference>
<keyword evidence="6 8" id="KW-1133">Transmembrane helix</keyword>
<keyword evidence="3" id="KW-0813">Transport</keyword>
<feature type="transmembrane region" description="Helical" evidence="8">
    <location>
        <begin position="154"/>
        <end position="176"/>
    </location>
</feature>
<feature type="transmembrane region" description="Helical" evidence="8">
    <location>
        <begin position="182"/>
        <end position="204"/>
    </location>
</feature>
<protein>
    <submittedName>
        <fullName evidence="10">MFS transporter</fullName>
    </submittedName>
</protein>
<dbReference type="EMBL" id="JBHRTN010000018">
    <property type="protein sequence ID" value="MFC3126263.1"/>
    <property type="molecule type" value="Genomic_DNA"/>
</dbReference>
<keyword evidence="11" id="KW-1185">Reference proteome</keyword>